<proteinExistence type="predicted"/>
<comment type="caution">
    <text evidence="1">The sequence shown here is derived from an EMBL/GenBank/DDBJ whole genome shotgun (WGS) entry which is preliminary data.</text>
</comment>
<protein>
    <submittedName>
        <fullName evidence="1">Uncharacterized protein</fullName>
    </submittedName>
</protein>
<evidence type="ECO:0000313" key="1">
    <source>
        <dbReference type="EMBL" id="MBC5580351.1"/>
    </source>
</evidence>
<reference evidence="1" key="1">
    <citation type="submission" date="2020-08" db="EMBL/GenBank/DDBJ databases">
        <title>Genome public.</title>
        <authorList>
            <person name="Liu C."/>
            <person name="Sun Q."/>
        </authorList>
    </citation>
    <scope>NUCLEOTIDE SEQUENCE</scope>
    <source>
        <strain evidence="1">BX8</strain>
    </source>
</reference>
<accession>A0A923I4U4</accession>
<dbReference type="AlphaFoldDB" id="A0A923I4U4"/>
<sequence length="107" mass="12143">MAYTAPLTYKGRPLVRCKNEIYYGSLEEPFVVFLQILTTKKEGEEEVADRVHLTLLSTDTTLSPKNRIIKQTDKNGLYNALDFATILLERQLADAKRNAPKKDAAKK</sequence>
<dbReference type="RefSeq" id="WP_186886712.1">
    <property type="nucleotide sequence ID" value="NZ_JACONZ010000001.1"/>
</dbReference>
<keyword evidence="2" id="KW-1185">Reference proteome</keyword>
<dbReference type="EMBL" id="JACONZ010000001">
    <property type="protein sequence ID" value="MBC5580351.1"/>
    <property type="molecule type" value="Genomic_DNA"/>
</dbReference>
<evidence type="ECO:0000313" key="2">
    <source>
        <dbReference type="Proteomes" id="UP000659630"/>
    </source>
</evidence>
<gene>
    <name evidence="1" type="ORF">H8S23_02415</name>
</gene>
<name>A0A923I4U4_9FIRM</name>
<dbReference type="Proteomes" id="UP000659630">
    <property type="component" value="Unassembled WGS sequence"/>
</dbReference>
<organism evidence="1 2">
    <name type="scientific">Anaerofilum hominis</name>
    <dbReference type="NCBI Taxonomy" id="2763016"/>
    <lineage>
        <taxon>Bacteria</taxon>
        <taxon>Bacillati</taxon>
        <taxon>Bacillota</taxon>
        <taxon>Clostridia</taxon>
        <taxon>Eubacteriales</taxon>
        <taxon>Oscillospiraceae</taxon>
        <taxon>Anaerofilum</taxon>
    </lineage>
</organism>